<evidence type="ECO:0000256" key="2">
    <source>
        <dbReference type="ARBA" id="ARBA00022490"/>
    </source>
</evidence>
<evidence type="ECO:0000256" key="1">
    <source>
        <dbReference type="ARBA" id="ARBA00004496"/>
    </source>
</evidence>
<sequence length="88" mass="10295">MSSLTFQQKPFFPSPPDKGSFPLDHEGECKKQMLQYLLCMNRKENQNSECRLLAKDYLGCRMDKNLMAREDWPSLGFNEKVEESTKKT</sequence>
<evidence type="ECO:0000313" key="6">
    <source>
        <dbReference type="EMBL" id="KAG8191329.1"/>
    </source>
</evidence>
<keyword evidence="7" id="KW-1185">Reference proteome</keyword>
<evidence type="ECO:0008006" key="8">
    <source>
        <dbReference type="Google" id="ProtNLM"/>
    </source>
</evidence>
<gene>
    <name evidence="6" type="ORF">JTE90_006077</name>
</gene>
<dbReference type="PROSITE" id="PS51808">
    <property type="entry name" value="CHCH"/>
    <property type="match status" value="1"/>
</dbReference>
<evidence type="ECO:0000313" key="7">
    <source>
        <dbReference type="Proteomes" id="UP000827092"/>
    </source>
</evidence>
<keyword evidence="3" id="KW-1015">Disulfide bond</keyword>
<feature type="region of interest" description="Disordered" evidence="5">
    <location>
        <begin position="1"/>
        <end position="22"/>
    </location>
</feature>
<evidence type="ECO:0000256" key="5">
    <source>
        <dbReference type="SAM" id="MobiDB-lite"/>
    </source>
</evidence>
<comment type="similarity">
    <text evidence="4">Belongs to the COX19 family.</text>
</comment>
<dbReference type="Proteomes" id="UP000827092">
    <property type="component" value="Unassembled WGS sequence"/>
</dbReference>
<dbReference type="GO" id="GO:0033617">
    <property type="term" value="P:mitochondrial respiratory chain complex IV assembly"/>
    <property type="evidence" value="ECO:0007669"/>
    <property type="project" value="TreeGrafter"/>
</dbReference>
<comment type="caution">
    <text evidence="6">The sequence shown here is derived from an EMBL/GenBank/DDBJ whole genome shotgun (WGS) entry which is preliminary data.</text>
</comment>
<dbReference type="AlphaFoldDB" id="A0AAV6V499"/>
<name>A0AAV6V499_9ARAC</name>
<dbReference type="EMBL" id="JAFNEN010000161">
    <property type="protein sequence ID" value="KAG8191329.1"/>
    <property type="molecule type" value="Genomic_DNA"/>
</dbReference>
<dbReference type="PANTHER" id="PTHR21107">
    <property type="entry name" value="CYTOCHROME C OXIDASE ASSEMBLY PROTEIN COX19"/>
    <property type="match status" value="1"/>
</dbReference>
<reference evidence="6 7" key="1">
    <citation type="journal article" date="2022" name="Nat. Ecol. Evol.">
        <title>A masculinizing supergene underlies an exaggerated male reproductive morph in a spider.</title>
        <authorList>
            <person name="Hendrickx F."/>
            <person name="De Corte Z."/>
            <person name="Sonet G."/>
            <person name="Van Belleghem S.M."/>
            <person name="Kostlbacher S."/>
            <person name="Vangestel C."/>
        </authorList>
    </citation>
    <scope>NUCLEOTIDE SEQUENCE [LARGE SCALE GENOMIC DNA]</scope>
    <source>
        <strain evidence="6">W744_W776</strain>
    </source>
</reference>
<comment type="subcellular location">
    <subcellularLocation>
        <location evidence="1">Cytoplasm</location>
    </subcellularLocation>
</comment>
<evidence type="ECO:0000256" key="3">
    <source>
        <dbReference type="ARBA" id="ARBA00023157"/>
    </source>
</evidence>
<protein>
    <recommendedName>
        <fullName evidence="8">Cytochrome c oxidase assembly protein COX19</fullName>
    </recommendedName>
</protein>
<dbReference type="GO" id="GO:0005758">
    <property type="term" value="C:mitochondrial intermembrane space"/>
    <property type="evidence" value="ECO:0007669"/>
    <property type="project" value="TreeGrafter"/>
</dbReference>
<accession>A0AAV6V499</accession>
<dbReference type="InterPro" id="IPR051383">
    <property type="entry name" value="COX19"/>
</dbReference>
<proteinExistence type="inferred from homology"/>
<evidence type="ECO:0000256" key="4">
    <source>
        <dbReference type="ARBA" id="ARBA00038223"/>
    </source>
</evidence>
<dbReference type="PANTHER" id="PTHR21107:SF2">
    <property type="entry name" value="CYTOCHROME C OXIDASE ASSEMBLY PROTEIN COX19"/>
    <property type="match status" value="1"/>
</dbReference>
<organism evidence="6 7">
    <name type="scientific">Oedothorax gibbosus</name>
    <dbReference type="NCBI Taxonomy" id="931172"/>
    <lineage>
        <taxon>Eukaryota</taxon>
        <taxon>Metazoa</taxon>
        <taxon>Ecdysozoa</taxon>
        <taxon>Arthropoda</taxon>
        <taxon>Chelicerata</taxon>
        <taxon>Arachnida</taxon>
        <taxon>Araneae</taxon>
        <taxon>Araneomorphae</taxon>
        <taxon>Entelegynae</taxon>
        <taxon>Araneoidea</taxon>
        <taxon>Linyphiidae</taxon>
        <taxon>Erigoninae</taxon>
        <taxon>Oedothorax</taxon>
    </lineage>
</organism>
<keyword evidence="2" id="KW-0963">Cytoplasm</keyword>